<dbReference type="PANTHER" id="PTHR43133:SF46">
    <property type="entry name" value="RNA POLYMERASE SIGMA-70 FACTOR ECF SUBFAMILY"/>
    <property type="match status" value="1"/>
</dbReference>
<accession>A0ABT8X1I9</accession>
<protein>
    <submittedName>
        <fullName evidence="7">RNA polymerase sigma-70 factor</fullName>
    </submittedName>
</protein>
<keyword evidence="2" id="KW-0805">Transcription regulation</keyword>
<evidence type="ECO:0000259" key="6">
    <source>
        <dbReference type="Pfam" id="PF08281"/>
    </source>
</evidence>
<dbReference type="Pfam" id="PF08281">
    <property type="entry name" value="Sigma70_r4_2"/>
    <property type="match status" value="1"/>
</dbReference>
<dbReference type="InterPro" id="IPR036388">
    <property type="entry name" value="WH-like_DNA-bd_sf"/>
</dbReference>
<evidence type="ECO:0000256" key="1">
    <source>
        <dbReference type="ARBA" id="ARBA00010641"/>
    </source>
</evidence>
<evidence type="ECO:0000256" key="2">
    <source>
        <dbReference type="ARBA" id="ARBA00023015"/>
    </source>
</evidence>
<keyword evidence="4" id="KW-0804">Transcription</keyword>
<dbReference type="NCBIfam" id="TIGR02985">
    <property type="entry name" value="Sig70_bacteroi1"/>
    <property type="match status" value="1"/>
</dbReference>
<dbReference type="SUPFAM" id="SSF88659">
    <property type="entry name" value="Sigma3 and sigma4 domains of RNA polymerase sigma factors"/>
    <property type="match status" value="1"/>
</dbReference>
<dbReference type="InterPro" id="IPR013249">
    <property type="entry name" value="RNA_pol_sigma70_r4_t2"/>
</dbReference>
<dbReference type="InterPro" id="IPR014327">
    <property type="entry name" value="RNA_pol_sigma70_bacteroid"/>
</dbReference>
<evidence type="ECO:0000313" key="7">
    <source>
        <dbReference type="EMBL" id="MDO5987578.1"/>
    </source>
</evidence>
<dbReference type="InterPro" id="IPR007627">
    <property type="entry name" value="RNA_pol_sigma70_r2"/>
</dbReference>
<dbReference type="InterPro" id="IPR014284">
    <property type="entry name" value="RNA_pol_sigma-70_dom"/>
</dbReference>
<dbReference type="Gene3D" id="1.10.1740.10">
    <property type="match status" value="1"/>
</dbReference>
<feature type="domain" description="RNA polymerase sigma factor 70 region 4 type 2" evidence="6">
    <location>
        <begin position="121"/>
        <end position="168"/>
    </location>
</feature>
<dbReference type="NCBIfam" id="TIGR02937">
    <property type="entry name" value="sigma70-ECF"/>
    <property type="match status" value="1"/>
</dbReference>
<gene>
    <name evidence="7" type="ORF">Q4Q39_09230</name>
</gene>
<dbReference type="EMBL" id="JAUOEM010000003">
    <property type="protein sequence ID" value="MDO5987578.1"/>
    <property type="molecule type" value="Genomic_DNA"/>
</dbReference>
<dbReference type="RefSeq" id="WP_303282141.1">
    <property type="nucleotide sequence ID" value="NZ_BAABCZ010000010.1"/>
</dbReference>
<dbReference type="InterPro" id="IPR039425">
    <property type="entry name" value="RNA_pol_sigma-70-like"/>
</dbReference>
<evidence type="ECO:0000256" key="4">
    <source>
        <dbReference type="ARBA" id="ARBA00023163"/>
    </source>
</evidence>
<proteinExistence type="inferred from homology"/>
<dbReference type="PANTHER" id="PTHR43133">
    <property type="entry name" value="RNA POLYMERASE ECF-TYPE SIGMA FACTO"/>
    <property type="match status" value="1"/>
</dbReference>
<organism evidence="7 8">
    <name type="scientific">Flavivirga amylovorans</name>
    <dbReference type="NCBI Taxonomy" id="870486"/>
    <lineage>
        <taxon>Bacteria</taxon>
        <taxon>Pseudomonadati</taxon>
        <taxon>Bacteroidota</taxon>
        <taxon>Flavobacteriia</taxon>
        <taxon>Flavobacteriales</taxon>
        <taxon>Flavobacteriaceae</taxon>
        <taxon>Flavivirga</taxon>
    </lineage>
</organism>
<name>A0ABT8X1I9_9FLAO</name>
<sequence length="201" mass="23907">MNELEAVLKLKKGEEEGFNFFFDKYYNRLVAYIVTFNNDKEKAEDIVQDAFINFWKNRAKLDPNKSPKSYLYSITLNRFIDTINKNKKEQLYLSEIWKRSLESVIEEDDFVLEKRLKKMNQILVNLPPKCKKIILLNKIEGLKYKDIAVSLGISIKTVESQMRIAFKKIREGFEEDSYFFLLFGRGFIKQSYYFKDNLPSD</sequence>
<dbReference type="InterPro" id="IPR013324">
    <property type="entry name" value="RNA_pol_sigma_r3/r4-like"/>
</dbReference>
<keyword evidence="8" id="KW-1185">Reference proteome</keyword>
<reference evidence="7" key="1">
    <citation type="submission" date="2023-07" db="EMBL/GenBank/DDBJ databases">
        <title>Two novel species in the genus Flavivirga.</title>
        <authorList>
            <person name="Kwon K."/>
        </authorList>
    </citation>
    <scope>NUCLEOTIDE SEQUENCE</scope>
    <source>
        <strain evidence="7">KACC 14157</strain>
    </source>
</reference>
<evidence type="ECO:0000313" key="8">
    <source>
        <dbReference type="Proteomes" id="UP001176891"/>
    </source>
</evidence>
<dbReference type="Proteomes" id="UP001176891">
    <property type="component" value="Unassembled WGS sequence"/>
</dbReference>
<dbReference type="InterPro" id="IPR013325">
    <property type="entry name" value="RNA_pol_sigma_r2"/>
</dbReference>
<dbReference type="Pfam" id="PF04542">
    <property type="entry name" value="Sigma70_r2"/>
    <property type="match status" value="1"/>
</dbReference>
<dbReference type="SUPFAM" id="SSF88946">
    <property type="entry name" value="Sigma2 domain of RNA polymerase sigma factors"/>
    <property type="match status" value="1"/>
</dbReference>
<comment type="caution">
    <text evidence="7">The sequence shown here is derived from an EMBL/GenBank/DDBJ whole genome shotgun (WGS) entry which is preliminary data.</text>
</comment>
<keyword evidence="3" id="KW-0731">Sigma factor</keyword>
<evidence type="ECO:0000259" key="5">
    <source>
        <dbReference type="Pfam" id="PF04542"/>
    </source>
</evidence>
<comment type="similarity">
    <text evidence="1">Belongs to the sigma-70 factor family. ECF subfamily.</text>
</comment>
<dbReference type="Gene3D" id="1.10.10.10">
    <property type="entry name" value="Winged helix-like DNA-binding domain superfamily/Winged helix DNA-binding domain"/>
    <property type="match status" value="1"/>
</dbReference>
<dbReference type="CDD" id="cd06171">
    <property type="entry name" value="Sigma70_r4"/>
    <property type="match status" value="1"/>
</dbReference>
<evidence type="ECO:0000256" key="3">
    <source>
        <dbReference type="ARBA" id="ARBA00023082"/>
    </source>
</evidence>
<feature type="domain" description="RNA polymerase sigma-70 region 2" evidence="5">
    <location>
        <begin position="22"/>
        <end position="88"/>
    </location>
</feature>